<protein>
    <submittedName>
        <fullName evidence="1">Uncharacterized protein</fullName>
    </submittedName>
</protein>
<sequence length="56" mass="6446">MLVFFAVDMLSFNLLAFVTQALKKSSENRLMLTQILLILQILERLIGDVKNNLHLD</sequence>
<accession>A0AA37T0P3</accession>
<name>A0AA37T0P3_9ALTE</name>
<dbReference type="EMBL" id="BSOT01000006">
    <property type="protein sequence ID" value="GLR71754.1"/>
    <property type="molecule type" value="Genomic_DNA"/>
</dbReference>
<dbReference type="Proteomes" id="UP001156601">
    <property type="component" value="Unassembled WGS sequence"/>
</dbReference>
<proteinExistence type="predicted"/>
<gene>
    <name evidence="1" type="ORF">GCM10007852_26620</name>
</gene>
<organism evidence="1 2">
    <name type="scientific">Agaribacter marinus</name>
    <dbReference type="NCBI Taxonomy" id="1431249"/>
    <lineage>
        <taxon>Bacteria</taxon>
        <taxon>Pseudomonadati</taxon>
        <taxon>Pseudomonadota</taxon>
        <taxon>Gammaproteobacteria</taxon>
        <taxon>Alteromonadales</taxon>
        <taxon>Alteromonadaceae</taxon>
        <taxon>Agaribacter</taxon>
    </lineage>
</organism>
<evidence type="ECO:0000313" key="1">
    <source>
        <dbReference type="EMBL" id="GLR71754.1"/>
    </source>
</evidence>
<evidence type="ECO:0000313" key="2">
    <source>
        <dbReference type="Proteomes" id="UP001156601"/>
    </source>
</evidence>
<reference evidence="1" key="1">
    <citation type="journal article" date="2014" name="Int. J. Syst. Evol. Microbiol.">
        <title>Complete genome sequence of Corynebacterium casei LMG S-19264T (=DSM 44701T), isolated from a smear-ripened cheese.</title>
        <authorList>
            <consortium name="US DOE Joint Genome Institute (JGI-PGF)"/>
            <person name="Walter F."/>
            <person name="Albersmeier A."/>
            <person name="Kalinowski J."/>
            <person name="Ruckert C."/>
        </authorList>
    </citation>
    <scope>NUCLEOTIDE SEQUENCE</scope>
    <source>
        <strain evidence="1">NBRC 110023</strain>
    </source>
</reference>
<keyword evidence="2" id="KW-1185">Reference proteome</keyword>
<dbReference type="AlphaFoldDB" id="A0AA37T0P3"/>
<reference evidence="1" key="2">
    <citation type="submission" date="2023-01" db="EMBL/GenBank/DDBJ databases">
        <title>Draft genome sequence of Agaribacter marinus strain NBRC 110023.</title>
        <authorList>
            <person name="Sun Q."/>
            <person name="Mori K."/>
        </authorList>
    </citation>
    <scope>NUCLEOTIDE SEQUENCE</scope>
    <source>
        <strain evidence="1">NBRC 110023</strain>
    </source>
</reference>
<comment type="caution">
    <text evidence="1">The sequence shown here is derived from an EMBL/GenBank/DDBJ whole genome shotgun (WGS) entry which is preliminary data.</text>
</comment>